<feature type="transmembrane region" description="Helical" evidence="11">
    <location>
        <begin position="106"/>
        <end position="129"/>
    </location>
</feature>
<evidence type="ECO:0000256" key="7">
    <source>
        <dbReference type="ARBA" id="ARBA00022989"/>
    </source>
</evidence>
<evidence type="ECO:0000256" key="10">
    <source>
        <dbReference type="ARBA" id="ARBA00035686"/>
    </source>
</evidence>
<keyword evidence="5" id="KW-0762">Sugar transport</keyword>
<comment type="subcellular location">
    <subcellularLocation>
        <location evidence="1">Cell membrane</location>
        <topology evidence="1">Multi-pass membrane protein</topology>
    </subcellularLocation>
</comment>
<protein>
    <recommendedName>
        <fullName evidence="10">Xylose transport system permease protein XylH</fullName>
    </recommendedName>
</protein>
<comment type="caution">
    <text evidence="12">The sequence shown here is derived from an EMBL/GenBank/DDBJ whole genome shotgun (WGS) entry which is preliminary data.</text>
</comment>
<accession>A0A947D6H6</accession>
<comment type="function">
    <text evidence="9">Part of the binding-protein-dependent transport system for D-xylose. Probably responsible for the translocation of the substrate across the membrane.</text>
</comment>
<evidence type="ECO:0000256" key="11">
    <source>
        <dbReference type="SAM" id="Phobius"/>
    </source>
</evidence>
<dbReference type="GO" id="GO:0005886">
    <property type="term" value="C:plasma membrane"/>
    <property type="evidence" value="ECO:0007669"/>
    <property type="project" value="UniProtKB-SubCell"/>
</dbReference>
<dbReference type="GO" id="GO:0022857">
    <property type="term" value="F:transmembrane transporter activity"/>
    <property type="evidence" value="ECO:0007669"/>
    <property type="project" value="InterPro"/>
</dbReference>
<keyword evidence="6 11" id="KW-0812">Transmembrane</keyword>
<keyword evidence="4" id="KW-0997">Cell inner membrane</keyword>
<proteinExistence type="predicted"/>
<dbReference type="Pfam" id="PF02653">
    <property type="entry name" value="BPD_transp_2"/>
    <property type="match status" value="2"/>
</dbReference>
<dbReference type="Proteomes" id="UP000766595">
    <property type="component" value="Unassembled WGS sequence"/>
</dbReference>
<keyword evidence="13" id="KW-1185">Reference proteome</keyword>
<organism evidence="12 13">
    <name type="scientific">Prosthecodimorpha staleyi</name>
    <dbReference type="NCBI Taxonomy" id="2840188"/>
    <lineage>
        <taxon>Bacteria</taxon>
        <taxon>Pseudomonadati</taxon>
        <taxon>Pseudomonadota</taxon>
        <taxon>Alphaproteobacteria</taxon>
        <taxon>Hyphomicrobiales</taxon>
        <taxon>Ancalomicrobiaceae</taxon>
        <taxon>Prosthecodimorpha</taxon>
    </lineage>
</organism>
<evidence type="ECO:0000256" key="6">
    <source>
        <dbReference type="ARBA" id="ARBA00022692"/>
    </source>
</evidence>
<dbReference type="EMBL" id="JAHHZF010000003">
    <property type="protein sequence ID" value="MBT9289012.1"/>
    <property type="molecule type" value="Genomic_DNA"/>
</dbReference>
<evidence type="ECO:0000256" key="8">
    <source>
        <dbReference type="ARBA" id="ARBA00023136"/>
    </source>
</evidence>
<dbReference type="RefSeq" id="WP_261967666.1">
    <property type="nucleotide sequence ID" value="NZ_JAHHZF010000003.1"/>
</dbReference>
<evidence type="ECO:0000256" key="1">
    <source>
        <dbReference type="ARBA" id="ARBA00004651"/>
    </source>
</evidence>
<keyword evidence="3" id="KW-1003">Cell membrane</keyword>
<keyword evidence="8 11" id="KW-0472">Membrane</keyword>
<feature type="transmembrane region" description="Helical" evidence="11">
    <location>
        <begin position="235"/>
        <end position="259"/>
    </location>
</feature>
<evidence type="ECO:0000256" key="9">
    <source>
        <dbReference type="ARBA" id="ARBA00035611"/>
    </source>
</evidence>
<evidence type="ECO:0000313" key="13">
    <source>
        <dbReference type="Proteomes" id="UP000766595"/>
    </source>
</evidence>
<dbReference type="PANTHER" id="PTHR32196:SF32">
    <property type="entry name" value="XYLOSE TRANSPORT SYSTEM PERMEASE PROTEIN XYLH"/>
    <property type="match status" value="1"/>
</dbReference>
<keyword evidence="2" id="KW-0813">Transport</keyword>
<feature type="transmembrane region" description="Helical" evidence="11">
    <location>
        <begin position="298"/>
        <end position="315"/>
    </location>
</feature>
<feature type="transmembrane region" description="Helical" evidence="11">
    <location>
        <begin position="271"/>
        <end position="292"/>
    </location>
</feature>
<evidence type="ECO:0000256" key="4">
    <source>
        <dbReference type="ARBA" id="ARBA00022519"/>
    </source>
</evidence>
<dbReference type="NCBIfam" id="NF040906">
    <property type="entry name" value="GguB"/>
    <property type="match status" value="1"/>
</dbReference>
<feature type="transmembrane region" description="Helical" evidence="11">
    <location>
        <begin position="24"/>
        <end position="42"/>
    </location>
</feature>
<feature type="transmembrane region" description="Helical" evidence="11">
    <location>
        <begin position="62"/>
        <end position="77"/>
    </location>
</feature>
<feature type="transmembrane region" description="Helical" evidence="11">
    <location>
        <begin position="383"/>
        <end position="413"/>
    </location>
</feature>
<sequence>MSAETTSAAEAPSRSYAGFLKNNIREYGMLISLIVIMLYFQFATDGRLFQPDNLTNIVQQRGYIVVMALGMLMIIVAGHIDLSVGWLCGFLGAVAAILMVDHGVPWYLAVLATLVFGGMVGAVQGYAVAYLHIPSFIVTLAGMLIFRGLTLYVLGGRNVGPFPPELATLLTGFFPDLTGRMPDPIAPHLETLRLFVAPYALAAVEAWNRLTESAALLPKIEWAPVLTRQETTGDISATSLGIATVVVAMMLANAFAARVKLVRQDMQTEPFVFFLLKTLAIAGMLFYLAYLFSTYRGLPNVFVIMGLLIALYSFVTTRTTVGRRLYALGGNEKAAKLSGINTERLVFLAFVNMGVLSALAGMMFATRLGWATPKSGDGFELDVIAACFIGGASASGGVGTVLGAVIGAFIMGVMNNGMSMMGIGIDWQFIIKGSVLFLAVFLDVYNKKKG</sequence>
<feature type="transmembrane region" description="Helical" evidence="11">
    <location>
        <begin position="425"/>
        <end position="445"/>
    </location>
</feature>
<feature type="transmembrane region" description="Helical" evidence="11">
    <location>
        <begin position="345"/>
        <end position="363"/>
    </location>
</feature>
<feature type="transmembrane region" description="Helical" evidence="11">
    <location>
        <begin position="84"/>
        <end position="100"/>
    </location>
</feature>
<name>A0A947D6H6_9HYPH</name>
<evidence type="ECO:0000313" key="12">
    <source>
        <dbReference type="EMBL" id="MBT9289012.1"/>
    </source>
</evidence>
<gene>
    <name evidence="12" type="ORF">KL771_06100</name>
</gene>
<dbReference type="InterPro" id="IPR001851">
    <property type="entry name" value="ABC_transp_permease"/>
</dbReference>
<evidence type="ECO:0000256" key="3">
    <source>
        <dbReference type="ARBA" id="ARBA00022475"/>
    </source>
</evidence>
<dbReference type="CDD" id="cd06579">
    <property type="entry name" value="TM_PBP1_transp_AraH_like"/>
    <property type="match status" value="1"/>
</dbReference>
<evidence type="ECO:0000256" key="5">
    <source>
        <dbReference type="ARBA" id="ARBA00022597"/>
    </source>
</evidence>
<feature type="transmembrane region" description="Helical" evidence="11">
    <location>
        <begin position="136"/>
        <end position="155"/>
    </location>
</feature>
<reference evidence="12 13" key="1">
    <citation type="submission" date="2021-06" db="EMBL/GenBank/DDBJ databases">
        <authorList>
            <person name="Grouzdev D.S."/>
            <person name="Koziaeva V."/>
        </authorList>
    </citation>
    <scope>NUCLEOTIDE SEQUENCE [LARGE SCALE GENOMIC DNA]</scope>
    <source>
        <strain evidence="12 13">22</strain>
    </source>
</reference>
<dbReference type="PANTHER" id="PTHR32196">
    <property type="entry name" value="ABC TRANSPORTER PERMEASE PROTEIN YPHD-RELATED-RELATED"/>
    <property type="match status" value="1"/>
</dbReference>
<dbReference type="AlphaFoldDB" id="A0A947D6H6"/>
<evidence type="ECO:0000256" key="2">
    <source>
        <dbReference type="ARBA" id="ARBA00022448"/>
    </source>
</evidence>
<keyword evidence="7 11" id="KW-1133">Transmembrane helix</keyword>